<evidence type="ECO:0000256" key="5">
    <source>
        <dbReference type="ARBA" id="ARBA00022989"/>
    </source>
</evidence>
<evidence type="ECO:0000256" key="7">
    <source>
        <dbReference type="SAM" id="Phobius"/>
    </source>
</evidence>
<feature type="transmembrane region" description="Helical" evidence="7">
    <location>
        <begin position="246"/>
        <end position="265"/>
    </location>
</feature>
<feature type="transmembrane region" description="Helical" evidence="7">
    <location>
        <begin position="221"/>
        <end position="240"/>
    </location>
</feature>
<keyword evidence="9" id="KW-1185">Reference proteome</keyword>
<feature type="transmembrane region" description="Helical" evidence="7">
    <location>
        <begin position="406"/>
        <end position="425"/>
    </location>
</feature>
<feature type="transmembrane region" description="Helical" evidence="7">
    <location>
        <begin position="347"/>
        <end position="366"/>
    </location>
</feature>
<protein>
    <submittedName>
        <fullName evidence="8">Lipopolysaccharide biosynthesis protein WzxC</fullName>
    </submittedName>
</protein>
<feature type="transmembrane region" description="Helical" evidence="7">
    <location>
        <begin position="108"/>
        <end position="129"/>
    </location>
</feature>
<gene>
    <name evidence="8" type="primary">wzxC</name>
    <name evidence="8" type="ORF">SPDO_20950</name>
</gene>
<dbReference type="PANTHER" id="PTHR30250">
    <property type="entry name" value="PST FAMILY PREDICTED COLANIC ACID TRANSPORTER"/>
    <property type="match status" value="1"/>
</dbReference>
<organism evidence="8 9">
    <name type="scientific">Sphingomonas dokdonensis</name>
    <dbReference type="NCBI Taxonomy" id="344880"/>
    <lineage>
        <taxon>Bacteria</taxon>
        <taxon>Pseudomonadati</taxon>
        <taxon>Pseudomonadota</taxon>
        <taxon>Alphaproteobacteria</taxon>
        <taxon>Sphingomonadales</taxon>
        <taxon>Sphingomonadaceae</taxon>
        <taxon>Sphingomonas</taxon>
    </lineage>
</organism>
<evidence type="ECO:0000256" key="2">
    <source>
        <dbReference type="ARBA" id="ARBA00007430"/>
    </source>
</evidence>
<evidence type="ECO:0000256" key="6">
    <source>
        <dbReference type="ARBA" id="ARBA00023136"/>
    </source>
</evidence>
<dbReference type="PANTHER" id="PTHR30250:SF10">
    <property type="entry name" value="LIPOPOLYSACCHARIDE BIOSYNTHESIS PROTEIN WZXC"/>
    <property type="match status" value="1"/>
</dbReference>
<dbReference type="Proteomes" id="UP000197290">
    <property type="component" value="Unassembled WGS sequence"/>
</dbReference>
<dbReference type="OrthoDB" id="7605542at2"/>
<keyword evidence="5 7" id="KW-1133">Transmembrane helix</keyword>
<name>A0A245ZKZ6_9SPHN</name>
<comment type="similarity">
    <text evidence="2">Belongs to the polysaccharide synthase family.</text>
</comment>
<comment type="subcellular location">
    <subcellularLocation>
        <location evidence="1">Cell membrane</location>
        <topology evidence="1">Multi-pass membrane protein</topology>
    </subcellularLocation>
</comment>
<feature type="transmembrane region" description="Helical" evidence="7">
    <location>
        <begin position="43"/>
        <end position="62"/>
    </location>
</feature>
<dbReference type="RefSeq" id="WP_158212176.1">
    <property type="nucleotide sequence ID" value="NZ_NBBI01000003.1"/>
</dbReference>
<comment type="caution">
    <text evidence="8">The sequence shown here is derived from an EMBL/GenBank/DDBJ whole genome shotgun (WGS) entry which is preliminary data.</text>
</comment>
<feature type="transmembrane region" description="Helical" evidence="7">
    <location>
        <begin position="7"/>
        <end position="31"/>
    </location>
</feature>
<dbReference type="EMBL" id="NBBI01000003">
    <property type="protein sequence ID" value="OWK30409.1"/>
    <property type="molecule type" value="Genomic_DNA"/>
</dbReference>
<dbReference type="InterPro" id="IPR050833">
    <property type="entry name" value="Poly_Biosynth_Transport"/>
</dbReference>
<feature type="transmembrane region" description="Helical" evidence="7">
    <location>
        <begin position="437"/>
        <end position="464"/>
    </location>
</feature>
<evidence type="ECO:0000256" key="3">
    <source>
        <dbReference type="ARBA" id="ARBA00022475"/>
    </source>
</evidence>
<keyword evidence="3" id="KW-1003">Cell membrane</keyword>
<dbReference type="Pfam" id="PF13440">
    <property type="entry name" value="Polysacc_synt_3"/>
    <property type="match status" value="1"/>
</dbReference>
<feature type="transmembrane region" description="Helical" evidence="7">
    <location>
        <begin position="74"/>
        <end position="96"/>
    </location>
</feature>
<dbReference type="GO" id="GO:0005886">
    <property type="term" value="C:plasma membrane"/>
    <property type="evidence" value="ECO:0007669"/>
    <property type="project" value="UniProtKB-SubCell"/>
</dbReference>
<evidence type="ECO:0000313" key="9">
    <source>
        <dbReference type="Proteomes" id="UP000197290"/>
    </source>
</evidence>
<feature type="transmembrane region" description="Helical" evidence="7">
    <location>
        <begin position="286"/>
        <end position="306"/>
    </location>
</feature>
<accession>A0A245ZKZ6</accession>
<keyword evidence="6 7" id="KW-0472">Membrane</keyword>
<sequence length="475" mass="50934">MTRKAVLWVLFERGAQQILLFSTLFIIARIIGPEQFGLFSLTQMIPTLCTMVLLGLSDGIIARAADDDESISTVFWSILATGAVFSLATLASGPLISSILGDDRLTDVVSAMSLVPVLSALSTVPTVIVQKKLDFKYFALRSILSSLVGGAVGIGVAVSGGGAVSIALQLIAQQVVANIVIWPSSGWTPKFLFSRAKAWHMMSPGSKLTMSYVIETLDQQLPRYFISLAFGAATAGQFAMATRIWALMREVFILPVSMVLFPSLARISRERIDGFGNLINGVLPSLYVTVVPAIAFLAYDAGFLFVKIFGPAWAGAGGIAQAYLIGCVAIPTLVVVRTSCRVRDLMLPYVALQAVALVGSCAQFFIWNRFGVVDYVLAYSVWNIACALAIVAFFKSRTEIDAGRNGTVFVRILLVSASAIVVAHLANVTFGFDGRDWLPFIAINLVGLCVLAGGIVLLGMVQYLPGRSFLVPSRP</sequence>
<dbReference type="AlphaFoldDB" id="A0A245ZKZ6"/>
<evidence type="ECO:0000313" key="8">
    <source>
        <dbReference type="EMBL" id="OWK30409.1"/>
    </source>
</evidence>
<keyword evidence="4 7" id="KW-0812">Transmembrane</keyword>
<proteinExistence type="inferred from homology"/>
<feature type="transmembrane region" description="Helical" evidence="7">
    <location>
        <begin position="312"/>
        <end position="335"/>
    </location>
</feature>
<feature type="transmembrane region" description="Helical" evidence="7">
    <location>
        <begin position="372"/>
        <end position="394"/>
    </location>
</feature>
<reference evidence="8 9" key="1">
    <citation type="submission" date="2017-03" db="EMBL/GenBank/DDBJ databases">
        <title>Genome sequence of Sphingomonas dokdonensis DSM 21029.</title>
        <authorList>
            <person name="Poehlein A."/>
            <person name="Wuebbeler J.H."/>
            <person name="Steinbuechel A."/>
            <person name="Daniel R."/>
        </authorList>
    </citation>
    <scope>NUCLEOTIDE SEQUENCE [LARGE SCALE GENOMIC DNA]</scope>
    <source>
        <strain evidence="8 9">DSM 21029</strain>
    </source>
</reference>
<evidence type="ECO:0000256" key="4">
    <source>
        <dbReference type="ARBA" id="ARBA00022692"/>
    </source>
</evidence>
<evidence type="ECO:0000256" key="1">
    <source>
        <dbReference type="ARBA" id="ARBA00004651"/>
    </source>
</evidence>